<protein>
    <submittedName>
        <fullName evidence="7">FAD-binding domain-containing protein</fullName>
    </submittedName>
</protein>
<evidence type="ECO:0000256" key="5">
    <source>
        <dbReference type="SAM" id="SignalP"/>
    </source>
</evidence>
<evidence type="ECO:0000259" key="6">
    <source>
        <dbReference type="Pfam" id="PF01565"/>
    </source>
</evidence>
<sequence length="457" mass="50103">MKTIHPRKPRLLLYGLACFLPRASSRQTSTTSNANLACNQAQSILGDSTVQTPSDSDYGGASTAAWNLFNTQFKPAYVVLPRNSTDVQVAMRSIFQFDVNYAVQTGRHSAIKGWNNVNTGVLISFEHMDSITFKPVIRWGEIVDALVSQSVAPVGGRIDDAGTGLLLGVGLSFLSPAHGYAADNYVVPDIVLVDGTLVNATATHNYSDLFQTLKGGANRVMVYAIAQAVSHYVPEVEGSKFLLLYFGALVLLDGTLTSFSIANVFYDGNSLPNFTYAELLSIPFISLNPSVSLGLPSWPELVASMSEPKPSNGHGRFFSTSVLAAGEDHDNLLFIDIVHKWQNFTYMFQSQINSTVLAFTPIPVSQITVGRERGGNAIDPPLVPLGVPAISSEMEEGRQLFFQEAPRSPGLPLFMNECDVKQLVFETYGQYESLKQTYLKYDPTRCNLSDWRPFRIE</sequence>
<keyword evidence="8" id="KW-1185">Reference proteome</keyword>
<keyword evidence="4" id="KW-0560">Oxidoreductase</keyword>
<feature type="domain" description="FAD linked oxidase N-terminal" evidence="6">
    <location>
        <begin position="75"/>
        <end position="200"/>
    </location>
</feature>
<reference evidence="7 8" key="1">
    <citation type="journal article" date="2019" name="Nat. Ecol. Evol.">
        <title>Megaphylogeny resolves global patterns of mushroom evolution.</title>
        <authorList>
            <person name="Varga T."/>
            <person name="Krizsan K."/>
            <person name="Foldi C."/>
            <person name="Dima B."/>
            <person name="Sanchez-Garcia M."/>
            <person name="Sanchez-Ramirez S."/>
            <person name="Szollosi G.J."/>
            <person name="Szarkandi J.G."/>
            <person name="Papp V."/>
            <person name="Albert L."/>
            <person name="Andreopoulos W."/>
            <person name="Angelini C."/>
            <person name="Antonin V."/>
            <person name="Barry K.W."/>
            <person name="Bougher N.L."/>
            <person name="Buchanan P."/>
            <person name="Buyck B."/>
            <person name="Bense V."/>
            <person name="Catcheside P."/>
            <person name="Chovatia M."/>
            <person name="Cooper J."/>
            <person name="Damon W."/>
            <person name="Desjardin D."/>
            <person name="Finy P."/>
            <person name="Geml J."/>
            <person name="Haridas S."/>
            <person name="Hughes K."/>
            <person name="Justo A."/>
            <person name="Karasinski D."/>
            <person name="Kautmanova I."/>
            <person name="Kiss B."/>
            <person name="Kocsube S."/>
            <person name="Kotiranta H."/>
            <person name="LaButti K.M."/>
            <person name="Lechner B.E."/>
            <person name="Liimatainen K."/>
            <person name="Lipzen A."/>
            <person name="Lukacs Z."/>
            <person name="Mihaltcheva S."/>
            <person name="Morgado L.N."/>
            <person name="Niskanen T."/>
            <person name="Noordeloos M.E."/>
            <person name="Ohm R.A."/>
            <person name="Ortiz-Santana B."/>
            <person name="Ovrebo C."/>
            <person name="Racz N."/>
            <person name="Riley R."/>
            <person name="Savchenko A."/>
            <person name="Shiryaev A."/>
            <person name="Soop K."/>
            <person name="Spirin V."/>
            <person name="Szebenyi C."/>
            <person name="Tomsovsky M."/>
            <person name="Tulloss R.E."/>
            <person name="Uehling J."/>
            <person name="Grigoriev I.V."/>
            <person name="Vagvolgyi C."/>
            <person name="Papp T."/>
            <person name="Martin F.M."/>
            <person name="Miettinen O."/>
            <person name="Hibbett D.S."/>
            <person name="Nagy L.G."/>
        </authorList>
    </citation>
    <scope>NUCLEOTIDE SEQUENCE [LARGE SCALE GENOMIC DNA]</scope>
    <source>
        <strain evidence="7 8">CBS 962.96</strain>
    </source>
</reference>
<proteinExistence type="inferred from homology"/>
<dbReference type="PANTHER" id="PTHR42973:SF13">
    <property type="entry name" value="FAD-BINDING PCMH-TYPE DOMAIN-CONTAINING PROTEIN"/>
    <property type="match status" value="1"/>
</dbReference>
<evidence type="ECO:0000256" key="3">
    <source>
        <dbReference type="ARBA" id="ARBA00022827"/>
    </source>
</evidence>
<evidence type="ECO:0000313" key="7">
    <source>
        <dbReference type="EMBL" id="THU88134.1"/>
    </source>
</evidence>
<dbReference type="OrthoDB" id="2151789at2759"/>
<feature type="signal peptide" evidence="5">
    <location>
        <begin position="1"/>
        <end position="25"/>
    </location>
</feature>
<comment type="similarity">
    <text evidence="1">Belongs to the oxygen-dependent FAD-linked oxidoreductase family.</text>
</comment>
<dbReference type="SUPFAM" id="SSF56176">
    <property type="entry name" value="FAD-binding/transporter-associated domain-like"/>
    <property type="match status" value="1"/>
</dbReference>
<evidence type="ECO:0000256" key="4">
    <source>
        <dbReference type="ARBA" id="ARBA00023002"/>
    </source>
</evidence>
<name>A0A4S8LGL2_DENBC</name>
<gene>
    <name evidence="7" type="ORF">K435DRAFT_782162</name>
</gene>
<keyword evidence="2" id="KW-0285">Flavoprotein</keyword>
<dbReference type="InterPro" id="IPR006094">
    <property type="entry name" value="Oxid_FAD_bind_N"/>
</dbReference>
<evidence type="ECO:0000256" key="1">
    <source>
        <dbReference type="ARBA" id="ARBA00005466"/>
    </source>
</evidence>
<dbReference type="PANTHER" id="PTHR42973">
    <property type="entry name" value="BINDING OXIDOREDUCTASE, PUTATIVE (AFU_ORTHOLOGUE AFUA_1G17690)-RELATED"/>
    <property type="match status" value="1"/>
</dbReference>
<dbReference type="InterPro" id="IPR036318">
    <property type="entry name" value="FAD-bd_PCMH-like_sf"/>
</dbReference>
<keyword evidence="5" id="KW-0732">Signal</keyword>
<dbReference type="GO" id="GO:0016491">
    <property type="term" value="F:oxidoreductase activity"/>
    <property type="evidence" value="ECO:0007669"/>
    <property type="project" value="UniProtKB-KW"/>
</dbReference>
<dbReference type="Proteomes" id="UP000297245">
    <property type="component" value="Unassembled WGS sequence"/>
</dbReference>
<evidence type="ECO:0000313" key="8">
    <source>
        <dbReference type="Proteomes" id="UP000297245"/>
    </source>
</evidence>
<keyword evidence="3" id="KW-0274">FAD</keyword>
<feature type="chain" id="PRO_5020744430" evidence="5">
    <location>
        <begin position="26"/>
        <end position="457"/>
    </location>
</feature>
<dbReference type="InterPro" id="IPR016169">
    <property type="entry name" value="FAD-bd_PCMH_sub2"/>
</dbReference>
<organism evidence="7 8">
    <name type="scientific">Dendrothele bispora (strain CBS 962.96)</name>
    <dbReference type="NCBI Taxonomy" id="1314807"/>
    <lineage>
        <taxon>Eukaryota</taxon>
        <taxon>Fungi</taxon>
        <taxon>Dikarya</taxon>
        <taxon>Basidiomycota</taxon>
        <taxon>Agaricomycotina</taxon>
        <taxon>Agaricomycetes</taxon>
        <taxon>Agaricomycetidae</taxon>
        <taxon>Agaricales</taxon>
        <taxon>Agaricales incertae sedis</taxon>
        <taxon>Dendrothele</taxon>
    </lineage>
</organism>
<accession>A0A4S8LGL2</accession>
<dbReference type="InterPro" id="IPR050416">
    <property type="entry name" value="FAD-linked_Oxidoreductase"/>
</dbReference>
<dbReference type="AlphaFoldDB" id="A0A4S8LGL2"/>
<dbReference type="EMBL" id="ML179421">
    <property type="protein sequence ID" value="THU88134.1"/>
    <property type="molecule type" value="Genomic_DNA"/>
</dbReference>
<dbReference type="Gene3D" id="3.30.465.10">
    <property type="match status" value="1"/>
</dbReference>
<evidence type="ECO:0000256" key="2">
    <source>
        <dbReference type="ARBA" id="ARBA00022630"/>
    </source>
</evidence>
<dbReference type="Pfam" id="PF01565">
    <property type="entry name" value="FAD_binding_4"/>
    <property type="match status" value="1"/>
</dbReference>
<dbReference type="GO" id="GO:0050660">
    <property type="term" value="F:flavin adenine dinucleotide binding"/>
    <property type="evidence" value="ECO:0007669"/>
    <property type="project" value="InterPro"/>
</dbReference>